<feature type="transmembrane region" description="Helical" evidence="5">
    <location>
        <begin position="86"/>
        <end position="116"/>
    </location>
</feature>
<sequence length="276" mass="28172">MPSKLAALARSTHPGPSLAVSLVAVVLGIGLGLDTARLVLLALALLANQFSVGLSNDWLDAERDRTVGRTDKPVALGLVSTGAVRAAAFACAALAILAGLALGPATTTANLVFLACGWSYNTWLKNTAFSVIPYAVGFGTIPLIVSLARQHPAIAAPWAIGVGALLGVAAHFANVLPDLDDDRRTGVSGLPHRLGRRASGVVISLALAGAGILAFLGPTGQRSALQWVGLAATLLLAAGIAAALRRPPTRLLFQLIIAAAIVNVVVLAFSGERLLL</sequence>
<feature type="transmembrane region" description="Helical" evidence="5">
    <location>
        <begin position="251"/>
        <end position="270"/>
    </location>
</feature>
<comment type="subcellular location">
    <subcellularLocation>
        <location evidence="1">Membrane</location>
        <topology evidence="1">Multi-pass membrane protein</topology>
    </subcellularLocation>
</comment>
<dbReference type="InterPro" id="IPR044878">
    <property type="entry name" value="UbiA_sf"/>
</dbReference>
<keyword evidence="6" id="KW-0808">Transferase</keyword>
<protein>
    <submittedName>
        <fullName evidence="6">1,4-dihydroxy-2-naphthoate prenyltransferase</fullName>
    </submittedName>
</protein>
<evidence type="ECO:0000313" key="6">
    <source>
        <dbReference type="EMBL" id="TXN32821.1"/>
    </source>
</evidence>
<feature type="transmembrane region" description="Helical" evidence="5">
    <location>
        <begin position="128"/>
        <end position="148"/>
    </location>
</feature>
<dbReference type="AlphaFoldDB" id="A0A5C8UW32"/>
<feature type="transmembrane region" description="Helical" evidence="5">
    <location>
        <begin position="224"/>
        <end position="244"/>
    </location>
</feature>
<name>A0A5C8UW32_9MICO</name>
<evidence type="ECO:0000256" key="3">
    <source>
        <dbReference type="ARBA" id="ARBA00022989"/>
    </source>
</evidence>
<dbReference type="GO" id="GO:0016020">
    <property type="term" value="C:membrane"/>
    <property type="evidence" value="ECO:0007669"/>
    <property type="project" value="UniProtKB-SubCell"/>
</dbReference>
<evidence type="ECO:0000256" key="4">
    <source>
        <dbReference type="ARBA" id="ARBA00023136"/>
    </source>
</evidence>
<keyword evidence="2 5" id="KW-0812">Transmembrane</keyword>
<keyword evidence="7" id="KW-1185">Reference proteome</keyword>
<reference evidence="6 7" key="1">
    <citation type="submission" date="2019-08" db="EMBL/GenBank/DDBJ databases">
        <title>Bacterial whole genome sequence for Glaciihabitans sp. CHu50b-6-2.</title>
        <authorList>
            <person name="Jin L."/>
        </authorList>
    </citation>
    <scope>NUCLEOTIDE SEQUENCE [LARGE SCALE GENOMIC DNA]</scope>
    <source>
        <strain evidence="6 7">CHu50b-6-2</strain>
    </source>
</reference>
<dbReference type="Gene3D" id="1.10.357.140">
    <property type="entry name" value="UbiA prenyltransferase"/>
    <property type="match status" value="1"/>
</dbReference>
<feature type="transmembrane region" description="Helical" evidence="5">
    <location>
        <begin position="198"/>
        <end position="218"/>
    </location>
</feature>
<evidence type="ECO:0000256" key="1">
    <source>
        <dbReference type="ARBA" id="ARBA00004141"/>
    </source>
</evidence>
<organism evidence="6 7">
    <name type="scientific">Lacisediminihabitans profunda</name>
    <dbReference type="NCBI Taxonomy" id="2594790"/>
    <lineage>
        <taxon>Bacteria</taxon>
        <taxon>Bacillati</taxon>
        <taxon>Actinomycetota</taxon>
        <taxon>Actinomycetes</taxon>
        <taxon>Micrococcales</taxon>
        <taxon>Microbacteriaceae</taxon>
        <taxon>Lacisediminihabitans</taxon>
    </lineage>
</organism>
<feature type="transmembrane region" description="Helical" evidence="5">
    <location>
        <begin position="20"/>
        <end position="47"/>
    </location>
</feature>
<accession>A0A5C8UW32</accession>
<gene>
    <name evidence="6" type="ORF">FVP33_00175</name>
</gene>
<dbReference type="EMBL" id="VRMG01000001">
    <property type="protein sequence ID" value="TXN32821.1"/>
    <property type="molecule type" value="Genomic_DNA"/>
</dbReference>
<proteinExistence type="predicted"/>
<keyword evidence="3 5" id="KW-1133">Transmembrane helix</keyword>
<feature type="transmembrane region" description="Helical" evidence="5">
    <location>
        <begin position="154"/>
        <end position="177"/>
    </location>
</feature>
<evidence type="ECO:0000256" key="5">
    <source>
        <dbReference type="SAM" id="Phobius"/>
    </source>
</evidence>
<dbReference type="RefSeq" id="WP_147781623.1">
    <property type="nucleotide sequence ID" value="NZ_VRMG01000001.1"/>
</dbReference>
<keyword evidence="4 5" id="KW-0472">Membrane</keyword>
<evidence type="ECO:0000256" key="2">
    <source>
        <dbReference type="ARBA" id="ARBA00022692"/>
    </source>
</evidence>
<dbReference type="Gene3D" id="1.20.120.1780">
    <property type="entry name" value="UbiA prenyltransferase"/>
    <property type="match status" value="1"/>
</dbReference>
<dbReference type="Pfam" id="PF01040">
    <property type="entry name" value="UbiA"/>
    <property type="match status" value="1"/>
</dbReference>
<evidence type="ECO:0000313" key="7">
    <source>
        <dbReference type="Proteomes" id="UP000321379"/>
    </source>
</evidence>
<dbReference type="GO" id="GO:0016765">
    <property type="term" value="F:transferase activity, transferring alkyl or aryl (other than methyl) groups"/>
    <property type="evidence" value="ECO:0007669"/>
    <property type="project" value="InterPro"/>
</dbReference>
<comment type="caution">
    <text evidence="6">The sequence shown here is derived from an EMBL/GenBank/DDBJ whole genome shotgun (WGS) entry which is preliminary data.</text>
</comment>
<dbReference type="Proteomes" id="UP000321379">
    <property type="component" value="Unassembled WGS sequence"/>
</dbReference>
<dbReference type="InterPro" id="IPR000537">
    <property type="entry name" value="UbiA_prenyltransferase"/>
</dbReference>